<feature type="domain" description="Fumarylacetoacetase-like C-terminal" evidence="4">
    <location>
        <begin position="72"/>
        <end position="277"/>
    </location>
</feature>
<evidence type="ECO:0000259" key="4">
    <source>
        <dbReference type="Pfam" id="PF01557"/>
    </source>
</evidence>
<evidence type="ECO:0000313" key="5">
    <source>
        <dbReference type="EMBL" id="MFM0641725.1"/>
    </source>
</evidence>
<organism evidence="5 6">
    <name type="scientific">Paraburkholderia metrosideri</name>
    <dbReference type="NCBI Taxonomy" id="580937"/>
    <lineage>
        <taxon>Bacteria</taxon>
        <taxon>Pseudomonadati</taxon>
        <taxon>Pseudomonadota</taxon>
        <taxon>Betaproteobacteria</taxon>
        <taxon>Burkholderiales</taxon>
        <taxon>Burkholderiaceae</taxon>
        <taxon>Paraburkholderia</taxon>
    </lineage>
</organism>
<evidence type="ECO:0000256" key="1">
    <source>
        <dbReference type="ARBA" id="ARBA00001946"/>
    </source>
</evidence>
<dbReference type="RefSeq" id="WP_408241769.1">
    <property type="nucleotide sequence ID" value="NZ_JAQQCF010000047.1"/>
</dbReference>
<reference evidence="5 6" key="1">
    <citation type="journal article" date="2024" name="Chem. Sci.">
        <title>Discovery of megapolipeptins by genome mining of a Burkholderiales bacteria collection.</title>
        <authorList>
            <person name="Paulo B.S."/>
            <person name="Recchia M.J.J."/>
            <person name="Lee S."/>
            <person name="Fergusson C.H."/>
            <person name="Romanowski S.B."/>
            <person name="Hernandez A."/>
            <person name="Krull N."/>
            <person name="Liu D.Y."/>
            <person name="Cavanagh H."/>
            <person name="Bos A."/>
            <person name="Gray C.A."/>
            <person name="Murphy B.T."/>
            <person name="Linington R.G."/>
            <person name="Eustaquio A.S."/>
        </authorList>
    </citation>
    <scope>NUCLEOTIDE SEQUENCE [LARGE SCALE GENOMIC DNA]</scope>
    <source>
        <strain evidence="5 6">RL17-338-BIC-A</strain>
    </source>
</reference>
<dbReference type="Proteomes" id="UP001629432">
    <property type="component" value="Unassembled WGS sequence"/>
</dbReference>
<evidence type="ECO:0000313" key="6">
    <source>
        <dbReference type="Proteomes" id="UP001629432"/>
    </source>
</evidence>
<keyword evidence="6" id="KW-1185">Reference proteome</keyword>
<comment type="cofactor">
    <cofactor evidence="1">
        <name>Mg(2+)</name>
        <dbReference type="ChEBI" id="CHEBI:18420"/>
    </cofactor>
</comment>
<keyword evidence="5" id="KW-0378">Hydrolase</keyword>
<dbReference type="Pfam" id="PF01557">
    <property type="entry name" value="FAA_hydrolase"/>
    <property type="match status" value="1"/>
</dbReference>
<dbReference type="GO" id="GO:0016787">
    <property type="term" value="F:hydrolase activity"/>
    <property type="evidence" value="ECO:0007669"/>
    <property type="project" value="UniProtKB-KW"/>
</dbReference>
<gene>
    <name evidence="5" type="ORF">PQQ63_34110</name>
</gene>
<dbReference type="SUPFAM" id="SSF56529">
    <property type="entry name" value="FAH"/>
    <property type="match status" value="1"/>
</dbReference>
<keyword evidence="3" id="KW-0479">Metal-binding</keyword>
<dbReference type="InterPro" id="IPR036663">
    <property type="entry name" value="Fumarylacetoacetase_C_sf"/>
</dbReference>
<dbReference type="PANTHER" id="PTHR42796">
    <property type="entry name" value="FUMARYLACETOACETATE HYDROLASE DOMAIN-CONTAINING PROTEIN 2A-RELATED"/>
    <property type="match status" value="1"/>
</dbReference>
<dbReference type="PANTHER" id="PTHR42796:SF4">
    <property type="entry name" value="FUMARYLACETOACETATE HYDROLASE DOMAIN-CONTAINING PROTEIN 2A"/>
    <property type="match status" value="1"/>
</dbReference>
<comment type="caution">
    <text evidence="5">The sequence shown here is derived from an EMBL/GenBank/DDBJ whole genome shotgun (WGS) entry which is preliminary data.</text>
</comment>
<comment type="similarity">
    <text evidence="2">Belongs to the FAH family.</text>
</comment>
<evidence type="ECO:0000256" key="3">
    <source>
        <dbReference type="ARBA" id="ARBA00022723"/>
    </source>
</evidence>
<dbReference type="InterPro" id="IPR051121">
    <property type="entry name" value="FAH"/>
</dbReference>
<evidence type="ECO:0000256" key="2">
    <source>
        <dbReference type="ARBA" id="ARBA00010211"/>
    </source>
</evidence>
<sequence>MKLARFGAPGAEKPALVDADGMLRDLSSAIADINPAALSDASLAKIAAIDAKALPVVSGPVRLGPPVAQTGKIVCIGLNYTDHAKETGLSIPEEPVVFLKGCRPSGPNDDIRLPKDAQKADWEVELAIVIGKRALYVGKEDALSYVAGYCTFNDFTERSYQMERGGQWTKGKSFPGFAPIGPWLVTRDEVADPGSLHLWLDVNGKRHQDGNTKNFIFDVPTVISYLSQFIELEPGDIIATGTPAGVGLGHKPEPVFVKAGDVIELGIEGLGAQRQQILPWSS</sequence>
<dbReference type="Gene3D" id="3.90.850.10">
    <property type="entry name" value="Fumarylacetoacetase-like, C-terminal domain"/>
    <property type="match status" value="1"/>
</dbReference>
<proteinExistence type="inferred from homology"/>
<protein>
    <submittedName>
        <fullName evidence="5">Fumarylacetoacetate hydrolase family protein</fullName>
    </submittedName>
</protein>
<name>A0ABW9E273_9BURK</name>
<dbReference type="InterPro" id="IPR011234">
    <property type="entry name" value="Fumarylacetoacetase-like_C"/>
</dbReference>
<accession>A0ABW9E273</accession>
<dbReference type="EMBL" id="JAQQCF010000047">
    <property type="protein sequence ID" value="MFM0641725.1"/>
    <property type="molecule type" value="Genomic_DNA"/>
</dbReference>